<dbReference type="AlphaFoldDB" id="A0A518ALU8"/>
<name>A0A518ALU8_9BACT</name>
<organism evidence="1 2">
    <name type="scientific">Aeoliella mucimassa</name>
    <dbReference type="NCBI Taxonomy" id="2527972"/>
    <lineage>
        <taxon>Bacteria</taxon>
        <taxon>Pseudomonadati</taxon>
        <taxon>Planctomycetota</taxon>
        <taxon>Planctomycetia</taxon>
        <taxon>Pirellulales</taxon>
        <taxon>Lacipirellulaceae</taxon>
        <taxon>Aeoliella</taxon>
    </lineage>
</organism>
<sequence>MPFVSDAPNLHTQPVKPYHLFLFYTLASYGLSPETTVDFVTQV</sequence>
<evidence type="ECO:0000313" key="2">
    <source>
        <dbReference type="Proteomes" id="UP000315750"/>
    </source>
</evidence>
<reference evidence="1 2" key="1">
    <citation type="submission" date="2019-02" db="EMBL/GenBank/DDBJ databases">
        <title>Deep-cultivation of Planctomycetes and their phenomic and genomic characterization uncovers novel biology.</title>
        <authorList>
            <person name="Wiegand S."/>
            <person name="Jogler M."/>
            <person name="Boedeker C."/>
            <person name="Pinto D."/>
            <person name="Vollmers J."/>
            <person name="Rivas-Marin E."/>
            <person name="Kohn T."/>
            <person name="Peeters S.H."/>
            <person name="Heuer A."/>
            <person name="Rast P."/>
            <person name="Oberbeckmann S."/>
            <person name="Bunk B."/>
            <person name="Jeske O."/>
            <person name="Meyerdierks A."/>
            <person name="Storesund J.E."/>
            <person name="Kallscheuer N."/>
            <person name="Luecker S."/>
            <person name="Lage O.M."/>
            <person name="Pohl T."/>
            <person name="Merkel B.J."/>
            <person name="Hornburger P."/>
            <person name="Mueller R.-W."/>
            <person name="Bruemmer F."/>
            <person name="Labrenz M."/>
            <person name="Spormann A.M."/>
            <person name="Op den Camp H."/>
            <person name="Overmann J."/>
            <person name="Amann R."/>
            <person name="Jetten M.S.M."/>
            <person name="Mascher T."/>
            <person name="Medema M.H."/>
            <person name="Devos D.P."/>
            <person name="Kaster A.-K."/>
            <person name="Ovreas L."/>
            <person name="Rohde M."/>
            <person name="Galperin M.Y."/>
            <person name="Jogler C."/>
        </authorList>
    </citation>
    <scope>NUCLEOTIDE SEQUENCE [LARGE SCALE GENOMIC DNA]</scope>
    <source>
        <strain evidence="1 2">Pan181</strain>
    </source>
</reference>
<evidence type="ECO:0000313" key="1">
    <source>
        <dbReference type="EMBL" id="QDU55683.1"/>
    </source>
</evidence>
<accession>A0A518ALU8</accession>
<keyword evidence="2" id="KW-1185">Reference proteome</keyword>
<proteinExistence type="predicted"/>
<gene>
    <name evidence="1" type="ORF">Pan181_18760</name>
</gene>
<dbReference type="Proteomes" id="UP000315750">
    <property type="component" value="Chromosome"/>
</dbReference>
<dbReference type="KEGG" id="amuc:Pan181_18760"/>
<dbReference type="EMBL" id="CP036278">
    <property type="protein sequence ID" value="QDU55683.1"/>
    <property type="molecule type" value="Genomic_DNA"/>
</dbReference>
<protein>
    <submittedName>
        <fullName evidence="1">Uncharacterized protein</fullName>
    </submittedName>
</protein>